<dbReference type="EMBL" id="UINC01102162">
    <property type="protein sequence ID" value="SVC63562.1"/>
    <property type="molecule type" value="Genomic_DNA"/>
</dbReference>
<dbReference type="Pfam" id="PF20703">
    <property type="entry name" value="nSTAND1"/>
    <property type="match status" value="1"/>
</dbReference>
<dbReference type="InterPro" id="IPR049052">
    <property type="entry name" value="nSTAND1"/>
</dbReference>
<feature type="domain" description="Novel STAND NTPase 1" evidence="1">
    <location>
        <begin position="7"/>
        <end position="235"/>
    </location>
</feature>
<dbReference type="InterPro" id="IPR027417">
    <property type="entry name" value="P-loop_NTPase"/>
</dbReference>
<name>A0A382NV22_9ZZZZ</name>
<organism evidence="2">
    <name type="scientific">marine metagenome</name>
    <dbReference type="NCBI Taxonomy" id="408172"/>
    <lineage>
        <taxon>unclassified sequences</taxon>
        <taxon>metagenomes</taxon>
        <taxon>ecological metagenomes</taxon>
    </lineage>
</organism>
<dbReference type="SUPFAM" id="SSF52540">
    <property type="entry name" value="P-loop containing nucleoside triphosphate hydrolases"/>
    <property type="match status" value="1"/>
</dbReference>
<sequence length="236" mass="26333">MSQKMNPFPGLRPFEMQEKYLFFGREDQTVELLKRLGQARFLAVVGTSGSGKSSLVRAGLLPELHGGTMTDAGSSWEISVMRPGGDPLTNLARALEDSGIYDTDEENYYRHLRAMLGRSTMGLIEAVAQSKIKKEDNLLIVVDQFEEIFRFRSDNANHAEEAASFINLLLEAAEQTEKSIFVIITMRSDFLGDCSQFRGLAEAVNEGEYLIPRLNRNQRRLAIEGPVKVGGKQIEA</sequence>
<proteinExistence type="predicted"/>
<dbReference type="Gene3D" id="3.40.50.300">
    <property type="entry name" value="P-loop containing nucleotide triphosphate hydrolases"/>
    <property type="match status" value="1"/>
</dbReference>
<reference evidence="2" key="1">
    <citation type="submission" date="2018-05" db="EMBL/GenBank/DDBJ databases">
        <authorList>
            <person name="Lanie J.A."/>
            <person name="Ng W.-L."/>
            <person name="Kazmierczak K.M."/>
            <person name="Andrzejewski T.M."/>
            <person name="Davidsen T.M."/>
            <person name="Wayne K.J."/>
            <person name="Tettelin H."/>
            <person name="Glass J.I."/>
            <person name="Rusch D."/>
            <person name="Podicherti R."/>
            <person name="Tsui H.-C.T."/>
            <person name="Winkler M.E."/>
        </authorList>
    </citation>
    <scope>NUCLEOTIDE SEQUENCE</scope>
</reference>
<evidence type="ECO:0000313" key="2">
    <source>
        <dbReference type="EMBL" id="SVC63562.1"/>
    </source>
</evidence>
<gene>
    <name evidence="2" type="ORF">METZ01_LOCUS316416</name>
</gene>
<protein>
    <recommendedName>
        <fullName evidence="1">Novel STAND NTPase 1 domain-containing protein</fullName>
    </recommendedName>
</protein>
<evidence type="ECO:0000259" key="1">
    <source>
        <dbReference type="Pfam" id="PF20703"/>
    </source>
</evidence>
<accession>A0A382NV22</accession>
<dbReference type="AlphaFoldDB" id="A0A382NV22"/>
<feature type="non-terminal residue" evidence="2">
    <location>
        <position position="236"/>
    </location>
</feature>